<dbReference type="Proteomes" id="UP001172386">
    <property type="component" value="Unassembled WGS sequence"/>
</dbReference>
<reference evidence="1" key="1">
    <citation type="submission" date="2022-10" db="EMBL/GenBank/DDBJ databases">
        <title>Culturing micro-colonial fungi from biological soil crusts in the Mojave desert and describing Neophaeococcomyces mojavensis, and introducing the new genera and species Taxawa tesnikishii.</title>
        <authorList>
            <person name="Kurbessoian T."/>
            <person name="Stajich J.E."/>
        </authorList>
    </citation>
    <scope>NUCLEOTIDE SEQUENCE</scope>
    <source>
        <strain evidence="1">JES_112</strain>
    </source>
</reference>
<sequence length="127" mass="14227">MRFSNRGSDSVPEMVSVDHFETPPGYLNSPRPVRPQELPAQHGAYMYNQQQWPMPQATTNQHDPLMGRSYPNSHETSQHDDNKERRRICGMSPLIFVLVLLSVILIAVGAIVGGVLGSRSTKEKNVE</sequence>
<proteinExistence type="predicted"/>
<comment type="caution">
    <text evidence="1">The sequence shown here is derived from an EMBL/GenBank/DDBJ whole genome shotgun (WGS) entry which is preliminary data.</text>
</comment>
<name>A0ACC2ZRS4_9EURO</name>
<keyword evidence="2" id="KW-1185">Reference proteome</keyword>
<gene>
    <name evidence="1" type="ORF">H2198_010456</name>
</gene>
<dbReference type="EMBL" id="JAPDRQ010000367">
    <property type="protein sequence ID" value="KAJ9650231.1"/>
    <property type="molecule type" value="Genomic_DNA"/>
</dbReference>
<accession>A0ACC2ZRS4</accession>
<evidence type="ECO:0000313" key="1">
    <source>
        <dbReference type="EMBL" id="KAJ9650231.1"/>
    </source>
</evidence>
<evidence type="ECO:0000313" key="2">
    <source>
        <dbReference type="Proteomes" id="UP001172386"/>
    </source>
</evidence>
<organism evidence="1 2">
    <name type="scientific">Neophaeococcomyces mojaviensis</name>
    <dbReference type="NCBI Taxonomy" id="3383035"/>
    <lineage>
        <taxon>Eukaryota</taxon>
        <taxon>Fungi</taxon>
        <taxon>Dikarya</taxon>
        <taxon>Ascomycota</taxon>
        <taxon>Pezizomycotina</taxon>
        <taxon>Eurotiomycetes</taxon>
        <taxon>Chaetothyriomycetidae</taxon>
        <taxon>Chaetothyriales</taxon>
        <taxon>Chaetothyriales incertae sedis</taxon>
        <taxon>Neophaeococcomyces</taxon>
    </lineage>
</organism>
<protein>
    <submittedName>
        <fullName evidence="1">Uncharacterized protein</fullName>
    </submittedName>
</protein>